<dbReference type="SUPFAM" id="SSF51445">
    <property type="entry name" value="(Trans)glycosidases"/>
    <property type="match status" value="1"/>
</dbReference>
<dbReference type="EMBL" id="CP128400">
    <property type="protein sequence ID" value="WJW68183.1"/>
    <property type="molecule type" value="Genomic_DNA"/>
</dbReference>
<evidence type="ECO:0000313" key="1">
    <source>
        <dbReference type="EMBL" id="NWJ48247.1"/>
    </source>
</evidence>
<dbReference type="Proteomes" id="UP000521676">
    <property type="component" value="Unassembled WGS sequence"/>
</dbReference>
<dbReference type="RefSeq" id="WP_341470089.1">
    <property type="nucleotide sequence ID" value="NZ_CP128400.1"/>
</dbReference>
<dbReference type="InterPro" id="IPR017853">
    <property type="entry name" value="GH"/>
</dbReference>
<keyword evidence="4" id="KW-1185">Reference proteome</keyword>
<dbReference type="PANTHER" id="PTHR12631:SF10">
    <property type="entry name" value="BETA-XYLOSIDASE-LIKE PROTEIN-RELATED"/>
    <property type="match status" value="1"/>
</dbReference>
<reference evidence="1 3" key="1">
    <citation type="submission" date="2020-06" db="EMBL/GenBank/DDBJ databases">
        <title>Anoxygenic phototrophic Chloroflexota member uses a Type I reaction center.</title>
        <authorList>
            <person name="Tsuji J.M."/>
            <person name="Shaw N.A."/>
            <person name="Nagashima S."/>
            <person name="Venkiteswaran J."/>
            <person name="Schiff S.L."/>
            <person name="Hanada S."/>
            <person name="Tank M."/>
            <person name="Neufeld J.D."/>
        </authorList>
    </citation>
    <scope>NUCLEOTIDE SEQUENCE [LARGE SCALE GENOMIC DNA]</scope>
    <source>
        <strain evidence="1">L227-S17</strain>
    </source>
</reference>
<sequence>MPRKVILLVLSIILSGIFITSFASGTLKLPDVGAANDQNAELFGLVGRDPWYEWNTNPTSPNTMNYEFMDNMARQMALMGVRWVRIEFRADVAGGIRGGVFNYQKYDDFIFNIAPRYHLKILALLGADTITSKSASDPDLYYPRLNDPADRSDRTNNWIRVFAGRAKEITDHYGDAVQAYEILNEPNIWYGIAANPDSIGALMSYTYRLLKPTHPNSRYITGAVIAPGAPGTDPLGYLSAIYRSPAIQDYKYSKQYVNNNPFPWDGIGWHPYFLDDVNAAIASTRDAAARMRQAGDNGSKLWITEVGRPAQLNANSCGATVEEAAQSDFLTRYYSTIMANDLDKVQTIFWFKYEDFYDGDTTHAWGLVKLDTDNKNGYKVSGIAVYLKAGYYAYQNLANPDPGVLGLPIDKVAPPANQYSPSNPDGTFYFSETGHTLSGVFLKYWIKYGGLDLFGFPLTEPFQEESRTDGKKYLVQYFQRERFEYHPEFTGTPYEVLLGLLGNDILTSACRSFPRAAVPANPLPADRLYFAETGHYLGFGFKGYWQQNGGLSIFGYPVSEAYSETGTDGKSYVVQYFERARFEYHPEFTGTKYEVQLGLLGFQILRQRGWVH</sequence>
<evidence type="ECO:0000313" key="3">
    <source>
        <dbReference type="Proteomes" id="UP000521676"/>
    </source>
</evidence>
<dbReference type="EMBL" id="JACATZ010000003">
    <property type="protein sequence ID" value="NWJ48247.1"/>
    <property type="molecule type" value="Genomic_DNA"/>
</dbReference>
<dbReference type="GO" id="GO:0004553">
    <property type="term" value="F:hydrolase activity, hydrolyzing O-glycosyl compounds"/>
    <property type="evidence" value="ECO:0007669"/>
    <property type="project" value="TreeGrafter"/>
</dbReference>
<evidence type="ECO:0008006" key="5">
    <source>
        <dbReference type="Google" id="ProtNLM"/>
    </source>
</evidence>
<organism evidence="1 3">
    <name type="scientific">Candidatus Chlorohelix allophototropha</name>
    <dbReference type="NCBI Taxonomy" id="3003348"/>
    <lineage>
        <taxon>Bacteria</taxon>
        <taxon>Bacillati</taxon>
        <taxon>Chloroflexota</taxon>
        <taxon>Chloroflexia</taxon>
        <taxon>Candidatus Chloroheliales</taxon>
        <taxon>Candidatus Chloroheliaceae</taxon>
        <taxon>Candidatus Chlorohelix</taxon>
    </lineage>
</organism>
<dbReference type="Proteomes" id="UP001431572">
    <property type="component" value="Chromosome 2"/>
</dbReference>
<dbReference type="AlphaFoldDB" id="A0A8T7M7Y3"/>
<evidence type="ECO:0000313" key="4">
    <source>
        <dbReference type="Proteomes" id="UP001431572"/>
    </source>
</evidence>
<protein>
    <recommendedName>
        <fullName evidence="5">Glycoside hydrolase family 5 domain-containing protein</fullName>
    </recommendedName>
</protein>
<dbReference type="InterPro" id="IPR051923">
    <property type="entry name" value="Glycosyl_Hydrolase_39"/>
</dbReference>
<proteinExistence type="predicted"/>
<evidence type="ECO:0000313" key="2">
    <source>
        <dbReference type="EMBL" id="WJW68183.1"/>
    </source>
</evidence>
<name>A0A8T7M7Y3_9CHLR</name>
<accession>A0A8T7M7Y3</accession>
<dbReference type="PANTHER" id="PTHR12631">
    <property type="entry name" value="ALPHA-L-IDURONIDASE"/>
    <property type="match status" value="1"/>
</dbReference>
<gene>
    <name evidence="1" type="ORF">HXX08_20520</name>
    <name evidence="2" type="ORF">OZ401_003787</name>
</gene>
<reference evidence="2" key="2">
    <citation type="journal article" date="2024" name="Nature">
        <title>Anoxygenic phototroph of the Chloroflexota uses a type I reaction centre.</title>
        <authorList>
            <person name="Tsuji J.M."/>
            <person name="Shaw N.A."/>
            <person name="Nagashima S."/>
            <person name="Venkiteswaran J.J."/>
            <person name="Schiff S.L."/>
            <person name="Watanabe T."/>
            <person name="Fukui M."/>
            <person name="Hanada S."/>
            <person name="Tank M."/>
            <person name="Neufeld J.D."/>
        </authorList>
    </citation>
    <scope>NUCLEOTIDE SEQUENCE</scope>
    <source>
        <strain evidence="2">L227-S17</strain>
    </source>
</reference>
<dbReference type="Gene3D" id="3.20.20.80">
    <property type="entry name" value="Glycosidases"/>
    <property type="match status" value="1"/>
</dbReference>